<evidence type="ECO:0000313" key="3">
    <source>
        <dbReference type="RefSeq" id="XP_021838050.2"/>
    </source>
</evidence>
<evidence type="ECO:0000259" key="1">
    <source>
        <dbReference type="Pfam" id="PF13966"/>
    </source>
</evidence>
<organism evidence="2 3">
    <name type="scientific">Spinacia oleracea</name>
    <name type="common">Spinach</name>
    <dbReference type="NCBI Taxonomy" id="3562"/>
    <lineage>
        <taxon>Eukaryota</taxon>
        <taxon>Viridiplantae</taxon>
        <taxon>Streptophyta</taxon>
        <taxon>Embryophyta</taxon>
        <taxon>Tracheophyta</taxon>
        <taxon>Spermatophyta</taxon>
        <taxon>Magnoliopsida</taxon>
        <taxon>eudicotyledons</taxon>
        <taxon>Gunneridae</taxon>
        <taxon>Pentapetalae</taxon>
        <taxon>Caryophyllales</taxon>
        <taxon>Chenopodiaceae</taxon>
        <taxon>Chenopodioideae</taxon>
        <taxon>Anserineae</taxon>
        <taxon>Spinacia</taxon>
    </lineage>
</organism>
<protein>
    <recommendedName>
        <fullName evidence="1">Reverse transcriptase zinc-binding domain-containing protein</fullName>
    </recommendedName>
</protein>
<dbReference type="KEGG" id="soe:110777769"/>
<reference evidence="3" key="2">
    <citation type="submission" date="2025-08" db="UniProtKB">
        <authorList>
            <consortium name="RefSeq"/>
        </authorList>
    </citation>
    <scope>IDENTIFICATION</scope>
    <source>
        <tissue evidence="3">Leaf</tissue>
    </source>
</reference>
<evidence type="ECO:0000313" key="2">
    <source>
        <dbReference type="Proteomes" id="UP000813463"/>
    </source>
</evidence>
<dbReference type="GeneID" id="110777769"/>
<reference evidence="2" key="1">
    <citation type="journal article" date="2021" name="Nat. Commun.">
        <title>Genomic analyses provide insights into spinach domestication and the genetic basis of agronomic traits.</title>
        <authorList>
            <person name="Cai X."/>
            <person name="Sun X."/>
            <person name="Xu C."/>
            <person name="Sun H."/>
            <person name="Wang X."/>
            <person name="Ge C."/>
            <person name="Zhang Z."/>
            <person name="Wang Q."/>
            <person name="Fei Z."/>
            <person name="Jiao C."/>
            <person name="Wang Q."/>
        </authorList>
    </citation>
    <scope>NUCLEOTIDE SEQUENCE [LARGE SCALE GENOMIC DNA]</scope>
    <source>
        <strain evidence="2">cv. Varoflay</strain>
    </source>
</reference>
<sequence length="190" mass="21831">MHKAILAKANLAKRGLHLDESCSLCNNEHETLDHMLKDCSFSDRVWRACHLGVYSTSPGIPIQGWIKNILKYLMNEDGRGDERVAQFTITLWAICTHGNDIIFKGITPILDVVMRCIEEFKKRWEDTSRSRDSRSDNLNLKKVGKNRNGGVREGCHWKHGAISSHIIVHILVDAAWKSNQDRRNESWVQR</sequence>
<feature type="domain" description="Reverse transcriptase zinc-binding" evidence="1">
    <location>
        <begin position="2"/>
        <end position="46"/>
    </location>
</feature>
<name>A0A9R0JKW5_SPIOL</name>
<dbReference type="InterPro" id="IPR026960">
    <property type="entry name" value="RVT-Znf"/>
</dbReference>
<dbReference type="Proteomes" id="UP000813463">
    <property type="component" value="Chromosome 1"/>
</dbReference>
<keyword evidence="2" id="KW-1185">Reference proteome</keyword>
<dbReference type="RefSeq" id="XP_021838050.2">
    <property type="nucleotide sequence ID" value="XM_021982358.2"/>
</dbReference>
<gene>
    <name evidence="3" type="primary">LOC110777769</name>
</gene>
<dbReference type="AlphaFoldDB" id="A0A9R0JKW5"/>
<accession>A0A9R0JKW5</accession>
<proteinExistence type="predicted"/>
<dbReference type="Pfam" id="PF13966">
    <property type="entry name" value="zf-RVT"/>
    <property type="match status" value="1"/>
</dbReference>